<dbReference type="PROSITE" id="PS51677">
    <property type="entry name" value="NODB"/>
    <property type="match status" value="1"/>
</dbReference>
<reference evidence="8" key="1">
    <citation type="journal article" date="2020" name="Fungal Divers.">
        <title>Resolving the Mortierellaceae phylogeny through synthesis of multi-gene phylogenetics and phylogenomics.</title>
        <authorList>
            <person name="Vandepol N."/>
            <person name="Liber J."/>
            <person name="Desiro A."/>
            <person name="Na H."/>
            <person name="Kennedy M."/>
            <person name="Barry K."/>
            <person name="Grigoriev I.V."/>
            <person name="Miller A.N."/>
            <person name="O'Donnell K."/>
            <person name="Stajich J.E."/>
            <person name="Bonito G."/>
        </authorList>
    </citation>
    <scope>NUCLEOTIDE SEQUENCE</scope>
    <source>
        <strain evidence="8">BC1065</strain>
    </source>
</reference>
<dbReference type="GO" id="GO:0005975">
    <property type="term" value="P:carbohydrate metabolic process"/>
    <property type="evidence" value="ECO:0007669"/>
    <property type="project" value="InterPro"/>
</dbReference>
<dbReference type="Pfam" id="PF01522">
    <property type="entry name" value="Polysacc_deac_1"/>
    <property type="match status" value="1"/>
</dbReference>
<dbReference type="PANTHER" id="PTHR46471:SF2">
    <property type="entry name" value="CHITIN DEACETYLASE-RELATED"/>
    <property type="match status" value="1"/>
</dbReference>
<comment type="cofactor">
    <cofactor evidence="1">
        <name>Co(2+)</name>
        <dbReference type="ChEBI" id="CHEBI:48828"/>
    </cofactor>
</comment>
<evidence type="ECO:0000313" key="8">
    <source>
        <dbReference type="EMBL" id="KAG0248018.1"/>
    </source>
</evidence>
<protein>
    <recommendedName>
        <fullName evidence="7">NodB homology domain-containing protein</fullName>
    </recommendedName>
</protein>
<name>A0A9P6TVQ9_9FUNG</name>
<evidence type="ECO:0000313" key="9">
    <source>
        <dbReference type="Proteomes" id="UP000807716"/>
    </source>
</evidence>
<dbReference type="InterPro" id="IPR011330">
    <property type="entry name" value="Glyco_hydro/deAcase_b/a-brl"/>
</dbReference>
<dbReference type="GO" id="GO:0046872">
    <property type="term" value="F:metal ion binding"/>
    <property type="evidence" value="ECO:0007669"/>
    <property type="project" value="UniProtKB-KW"/>
</dbReference>
<dbReference type="GO" id="GO:0016810">
    <property type="term" value="F:hydrolase activity, acting on carbon-nitrogen (but not peptide) bonds"/>
    <property type="evidence" value="ECO:0007669"/>
    <property type="project" value="InterPro"/>
</dbReference>
<evidence type="ECO:0000256" key="1">
    <source>
        <dbReference type="ARBA" id="ARBA00001941"/>
    </source>
</evidence>
<sequence>MVRFSCLATVAALFTTALVSAAPVDHSHSGSTLEKRAAATVIYRCKKPGTIAITFDDGPWLFTSGLLDILKSRNVKATFFFNGLFWGHINNFADVVKRTFDEGHQIGSHTWDHKNLALLSESEVIAEMTQLDDAFTSIIGVRPTYMRPPFGSFTNTTLDILGSMNYKVVYWDVDTNDWAHPEDFDASYKIYEALLNNPNDVKQPGHIALNHDPLQVTALTVAPMVIDLALVRGYKVVTVGECLGDPKKNWYRP</sequence>
<keyword evidence="2" id="KW-0479">Metal-binding</keyword>
<dbReference type="InterPro" id="IPR002509">
    <property type="entry name" value="NODB_dom"/>
</dbReference>
<dbReference type="OrthoDB" id="407355at2759"/>
<accession>A0A9P6TVQ9</accession>
<organism evidence="8 9">
    <name type="scientific">Actinomortierella ambigua</name>
    <dbReference type="NCBI Taxonomy" id="1343610"/>
    <lineage>
        <taxon>Eukaryota</taxon>
        <taxon>Fungi</taxon>
        <taxon>Fungi incertae sedis</taxon>
        <taxon>Mucoromycota</taxon>
        <taxon>Mortierellomycotina</taxon>
        <taxon>Mortierellomycetes</taxon>
        <taxon>Mortierellales</taxon>
        <taxon>Mortierellaceae</taxon>
        <taxon>Actinomortierella</taxon>
    </lineage>
</organism>
<keyword evidence="3 6" id="KW-0732">Signal</keyword>
<evidence type="ECO:0000256" key="3">
    <source>
        <dbReference type="ARBA" id="ARBA00022729"/>
    </source>
</evidence>
<feature type="chain" id="PRO_5040121628" description="NodB homology domain-containing protein" evidence="6">
    <location>
        <begin position="22"/>
        <end position="253"/>
    </location>
</feature>
<dbReference type="AlphaFoldDB" id="A0A9P6TVQ9"/>
<keyword evidence="9" id="KW-1185">Reference proteome</keyword>
<evidence type="ECO:0000256" key="5">
    <source>
        <dbReference type="ARBA" id="ARBA00023277"/>
    </source>
</evidence>
<keyword evidence="5" id="KW-0119">Carbohydrate metabolism</keyword>
<proteinExistence type="predicted"/>
<dbReference type="EMBL" id="JAAAJB010001412">
    <property type="protein sequence ID" value="KAG0248018.1"/>
    <property type="molecule type" value="Genomic_DNA"/>
</dbReference>
<feature type="signal peptide" evidence="6">
    <location>
        <begin position="1"/>
        <end position="21"/>
    </location>
</feature>
<evidence type="ECO:0000259" key="7">
    <source>
        <dbReference type="PROSITE" id="PS51677"/>
    </source>
</evidence>
<dbReference type="CDD" id="cd10951">
    <property type="entry name" value="CE4_ClCDA_like"/>
    <property type="match status" value="1"/>
</dbReference>
<evidence type="ECO:0000256" key="2">
    <source>
        <dbReference type="ARBA" id="ARBA00022723"/>
    </source>
</evidence>
<gene>
    <name evidence="8" type="ORF">DFQ27_001291</name>
</gene>
<comment type="caution">
    <text evidence="8">The sequence shown here is derived from an EMBL/GenBank/DDBJ whole genome shotgun (WGS) entry which is preliminary data.</text>
</comment>
<keyword evidence="4" id="KW-0378">Hydrolase</keyword>
<dbReference type="Proteomes" id="UP000807716">
    <property type="component" value="Unassembled WGS sequence"/>
</dbReference>
<dbReference type="Gene3D" id="3.20.20.370">
    <property type="entry name" value="Glycoside hydrolase/deacetylase"/>
    <property type="match status" value="1"/>
</dbReference>
<dbReference type="PANTHER" id="PTHR46471">
    <property type="entry name" value="CHITIN DEACETYLASE"/>
    <property type="match status" value="1"/>
</dbReference>
<evidence type="ECO:0000256" key="4">
    <source>
        <dbReference type="ARBA" id="ARBA00022801"/>
    </source>
</evidence>
<dbReference type="SUPFAM" id="SSF88713">
    <property type="entry name" value="Glycoside hydrolase/deacetylase"/>
    <property type="match status" value="1"/>
</dbReference>
<feature type="domain" description="NodB homology" evidence="7">
    <location>
        <begin position="49"/>
        <end position="237"/>
    </location>
</feature>
<evidence type="ECO:0000256" key="6">
    <source>
        <dbReference type="SAM" id="SignalP"/>
    </source>
</evidence>